<dbReference type="OrthoDB" id="9777124at2"/>
<keyword evidence="11" id="KW-0012">Acyltransferase</keyword>
<keyword evidence="2 10" id="KW-0444">Lipid biosynthesis</keyword>
<comment type="pathway">
    <text evidence="10">Lipid metabolism; phospholipid metabolism.</text>
</comment>
<dbReference type="InterPro" id="IPR003811">
    <property type="entry name" value="G3P_acylTferase_PlsY"/>
</dbReference>
<comment type="subcellular location">
    <subcellularLocation>
        <location evidence="10">Cell membrane</location>
        <topology evidence="10">Multi-pass membrane protein</topology>
    </subcellularLocation>
</comment>
<feature type="transmembrane region" description="Helical" evidence="10">
    <location>
        <begin position="94"/>
        <end position="114"/>
    </location>
</feature>
<feature type="transmembrane region" description="Helical" evidence="10">
    <location>
        <begin position="6"/>
        <end position="30"/>
    </location>
</feature>
<dbReference type="STRING" id="474960.SAMN05216180_2483"/>
<comment type="catalytic activity">
    <reaction evidence="10">
        <text>an acyl phosphate + sn-glycerol 3-phosphate = a 1-acyl-sn-glycero-3-phosphate + phosphate</text>
        <dbReference type="Rhea" id="RHEA:34075"/>
        <dbReference type="ChEBI" id="CHEBI:43474"/>
        <dbReference type="ChEBI" id="CHEBI:57597"/>
        <dbReference type="ChEBI" id="CHEBI:57970"/>
        <dbReference type="ChEBI" id="CHEBI:59918"/>
        <dbReference type="EC" id="2.3.1.275"/>
    </reaction>
</comment>
<evidence type="ECO:0000313" key="11">
    <source>
        <dbReference type="EMBL" id="SEN01617.1"/>
    </source>
</evidence>
<keyword evidence="9 10" id="KW-1208">Phospholipid metabolism</keyword>
<keyword evidence="5 10" id="KW-1133">Transmembrane helix</keyword>
<proteinExistence type="inferred from homology"/>
<keyword evidence="1 10" id="KW-1003">Cell membrane</keyword>
<dbReference type="GO" id="GO:0043772">
    <property type="term" value="F:acyl-phosphate glycerol-3-phosphate acyltransferase activity"/>
    <property type="evidence" value="ECO:0007669"/>
    <property type="project" value="UniProtKB-UniRule"/>
</dbReference>
<name>A0A1H8D547_9FIRM</name>
<organism evidence="11 12">
    <name type="scientific">Hydrogenoanaerobacterium saccharovorans</name>
    <dbReference type="NCBI Taxonomy" id="474960"/>
    <lineage>
        <taxon>Bacteria</taxon>
        <taxon>Bacillati</taxon>
        <taxon>Bacillota</taxon>
        <taxon>Clostridia</taxon>
        <taxon>Eubacteriales</taxon>
        <taxon>Oscillospiraceae</taxon>
        <taxon>Hydrogenoanaerobacterium</taxon>
    </lineage>
</organism>
<evidence type="ECO:0000256" key="10">
    <source>
        <dbReference type="HAMAP-Rule" id="MF_01043"/>
    </source>
</evidence>
<feature type="transmembrane region" description="Helical" evidence="10">
    <location>
        <begin position="120"/>
        <end position="147"/>
    </location>
</feature>
<dbReference type="UniPathway" id="UPA00085"/>
<evidence type="ECO:0000256" key="9">
    <source>
        <dbReference type="ARBA" id="ARBA00023264"/>
    </source>
</evidence>
<keyword evidence="3 10" id="KW-0808">Transferase</keyword>
<protein>
    <recommendedName>
        <fullName evidence="10">Glycerol-3-phosphate acyltransferase</fullName>
    </recommendedName>
    <alternativeName>
        <fullName evidence="10">Acyl-PO4 G3P acyltransferase</fullName>
    </alternativeName>
    <alternativeName>
        <fullName evidence="10">Acyl-phosphate--glycerol-3-phosphate acyltransferase</fullName>
    </alternativeName>
    <alternativeName>
        <fullName evidence="10">G3P acyltransferase</fullName>
        <shortName evidence="10">GPAT</shortName>
        <ecNumber evidence="10">2.3.1.275</ecNumber>
    </alternativeName>
    <alternativeName>
        <fullName evidence="10">Lysophosphatidic acid synthase</fullName>
        <shortName evidence="10">LPA synthase</shortName>
    </alternativeName>
</protein>
<gene>
    <name evidence="10" type="primary">plsY</name>
    <name evidence="11" type="ORF">SAMN05216180_2483</name>
</gene>
<keyword evidence="6 10" id="KW-0443">Lipid metabolism</keyword>
<comment type="subunit">
    <text evidence="10">Probably interacts with PlsX.</text>
</comment>
<comment type="function">
    <text evidence="10">Catalyzes the transfer of an acyl group from acyl-phosphate (acyl-PO(4)) to glycerol-3-phosphate (G3P) to form lysophosphatidic acid (LPA). This enzyme utilizes acyl-phosphate as fatty acyl donor, but not acyl-CoA or acyl-ACP.</text>
</comment>
<evidence type="ECO:0000256" key="6">
    <source>
        <dbReference type="ARBA" id="ARBA00023098"/>
    </source>
</evidence>
<dbReference type="GO" id="GO:0005886">
    <property type="term" value="C:plasma membrane"/>
    <property type="evidence" value="ECO:0007669"/>
    <property type="project" value="UniProtKB-SubCell"/>
</dbReference>
<evidence type="ECO:0000256" key="8">
    <source>
        <dbReference type="ARBA" id="ARBA00023209"/>
    </source>
</evidence>
<feature type="transmembrane region" description="Helical" evidence="10">
    <location>
        <begin position="154"/>
        <end position="172"/>
    </location>
</feature>
<dbReference type="SMART" id="SM01207">
    <property type="entry name" value="G3P_acyltransf"/>
    <property type="match status" value="1"/>
</dbReference>
<dbReference type="PANTHER" id="PTHR30309">
    <property type="entry name" value="INNER MEMBRANE PROTEIN YGIH"/>
    <property type="match status" value="1"/>
</dbReference>
<reference evidence="11 12" key="1">
    <citation type="submission" date="2016-10" db="EMBL/GenBank/DDBJ databases">
        <authorList>
            <person name="de Groot N.N."/>
        </authorList>
    </citation>
    <scope>NUCLEOTIDE SEQUENCE [LARGE SCALE GENOMIC DNA]</scope>
    <source>
        <strain evidence="11 12">CGMCC 1.5070</strain>
    </source>
</reference>
<evidence type="ECO:0000256" key="3">
    <source>
        <dbReference type="ARBA" id="ARBA00022679"/>
    </source>
</evidence>
<evidence type="ECO:0000256" key="7">
    <source>
        <dbReference type="ARBA" id="ARBA00023136"/>
    </source>
</evidence>
<accession>A0A1H8D547</accession>
<keyword evidence="8 10" id="KW-0594">Phospholipid biosynthesis</keyword>
<dbReference type="NCBIfam" id="TIGR00023">
    <property type="entry name" value="glycerol-3-phosphate 1-O-acyltransferase PlsY"/>
    <property type="match status" value="1"/>
</dbReference>
<evidence type="ECO:0000256" key="1">
    <source>
        <dbReference type="ARBA" id="ARBA00022475"/>
    </source>
</evidence>
<dbReference type="PANTHER" id="PTHR30309:SF0">
    <property type="entry name" value="GLYCEROL-3-PHOSPHATE ACYLTRANSFERASE-RELATED"/>
    <property type="match status" value="1"/>
</dbReference>
<evidence type="ECO:0000313" key="12">
    <source>
        <dbReference type="Proteomes" id="UP000199158"/>
    </source>
</evidence>
<evidence type="ECO:0000256" key="4">
    <source>
        <dbReference type="ARBA" id="ARBA00022692"/>
    </source>
</evidence>
<dbReference type="EMBL" id="FOCG01000002">
    <property type="protein sequence ID" value="SEN01617.1"/>
    <property type="molecule type" value="Genomic_DNA"/>
</dbReference>
<dbReference type="AlphaFoldDB" id="A0A1H8D547"/>
<dbReference type="Proteomes" id="UP000199158">
    <property type="component" value="Unassembled WGS sequence"/>
</dbReference>
<evidence type="ECO:0000256" key="2">
    <source>
        <dbReference type="ARBA" id="ARBA00022516"/>
    </source>
</evidence>
<dbReference type="Pfam" id="PF02660">
    <property type="entry name" value="G3P_acyltransf"/>
    <property type="match status" value="1"/>
</dbReference>
<sequence>MSTQTSIILGSLIVAVCSYLLGSISWSVIVSKLIFHKDVRDFGSGNAGMTNVLRTFGKGAAALVTVGDFSKSILTVAVSRGVFAHLFGTLPFDIGYIAGIFTILGHLFPLYFHFKGGKGVLTALGMILVINPIVFLVLVALCIPLLFICKIVSVASITGAIVYPIVTFIVLSLMNRPAMIDTVFSVFIGLLVVYMHRVNIKRLINGTEYKFGKPKEEK</sequence>
<keyword evidence="4 10" id="KW-0812">Transmembrane</keyword>
<dbReference type="EC" id="2.3.1.275" evidence="10"/>
<comment type="similarity">
    <text evidence="10">Belongs to the PlsY family.</text>
</comment>
<dbReference type="HAMAP" id="MF_01043">
    <property type="entry name" value="PlsY"/>
    <property type="match status" value="1"/>
</dbReference>
<keyword evidence="7 10" id="KW-0472">Membrane</keyword>
<dbReference type="RefSeq" id="WP_092755620.1">
    <property type="nucleotide sequence ID" value="NZ_FOCG01000002.1"/>
</dbReference>
<feature type="transmembrane region" description="Helical" evidence="10">
    <location>
        <begin position="178"/>
        <end position="195"/>
    </location>
</feature>
<keyword evidence="12" id="KW-1185">Reference proteome</keyword>
<dbReference type="GO" id="GO:0008654">
    <property type="term" value="P:phospholipid biosynthetic process"/>
    <property type="evidence" value="ECO:0007669"/>
    <property type="project" value="UniProtKB-UniRule"/>
</dbReference>
<evidence type="ECO:0000256" key="5">
    <source>
        <dbReference type="ARBA" id="ARBA00022989"/>
    </source>
</evidence>